<dbReference type="Proteomes" id="UP000532373">
    <property type="component" value="Unassembled WGS sequence"/>
</dbReference>
<comment type="caution">
    <text evidence="1">The sequence shown here is derived from an EMBL/GenBank/DDBJ whole genome shotgun (WGS) entry which is preliminary data.</text>
</comment>
<dbReference type="InterPro" id="IPR037219">
    <property type="entry name" value="Peptidase_M41-like"/>
</dbReference>
<dbReference type="GO" id="GO:0006508">
    <property type="term" value="P:proteolysis"/>
    <property type="evidence" value="ECO:0007669"/>
    <property type="project" value="InterPro"/>
</dbReference>
<dbReference type="GO" id="GO:0004176">
    <property type="term" value="F:ATP-dependent peptidase activity"/>
    <property type="evidence" value="ECO:0007669"/>
    <property type="project" value="InterPro"/>
</dbReference>
<evidence type="ECO:0000313" key="1">
    <source>
        <dbReference type="EMBL" id="MBB6465587.1"/>
    </source>
</evidence>
<dbReference type="SUPFAM" id="SSF140990">
    <property type="entry name" value="FtsH protease domain-like"/>
    <property type="match status" value="1"/>
</dbReference>
<accession>A0A8E1WBX0</accession>
<dbReference type="AlphaFoldDB" id="A0A8E1WBX0"/>
<dbReference type="GO" id="GO:0004222">
    <property type="term" value="F:metalloendopeptidase activity"/>
    <property type="evidence" value="ECO:0007669"/>
    <property type="project" value="InterPro"/>
</dbReference>
<evidence type="ECO:0000313" key="2">
    <source>
        <dbReference type="Proteomes" id="UP000532373"/>
    </source>
</evidence>
<organism evidence="1 2">
    <name type="scientific">Aminobacter carboxidus</name>
    <dbReference type="NCBI Taxonomy" id="376165"/>
    <lineage>
        <taxon>Bacteria</taxon>
        <taxon>Pseudomonadati</taxon>
        <taxon>Pseudomonadota</taxon>
        <taxon>Alphaproteobacteria</taxon>
        <taxon>Hyphomicrobiales</taxon>
        <taxon>Phyllobacteriaceae</taxon>
        <taxon>Aminobacter</taxon>
    </lineage>
</organism>
<proteinExistence type="predicted"/>
<name>A0A8E1WBX0_9HYPH</name>
<reference evidence="1 2" key="1">
    <citation type="submission" date="2020-08" db="EMBL/GenBank/DDBJ databases">
        <title>Genomic Encyclopedia of Type Strains, Phase IV (KMG-IV): sequencing the most valuable type-strain genomes for metagenomic binning, comparative biology and taxonomic classification.</title>
        <authorList>
            <person name="Goeker M."/>
        </authorList>
    </citation>
    <scope>NUCLEOTIDE SEQUENCE [LARGE SCALE GENOMIC DNA]</scope>
    <source>
        <strain evidence="1 2">DSM 17454</strain>
    </source>
</reference>
<sequence length="173" mass="18557">MTATVQPKMTSTTAYHEAGHVVAAWVQGIGVGSATVVRNGDIAGSVTLAQANQRIRVGLDGAGAWKLRMRVEKEIIVCVSGPLAQRKFSPRSMRRWHGAGDYEAAVNWASSVCGSGKQIGAFITWLETRAETLLDHRWPAVCAVAEGLMRSGTLSQTEIEVLLARPTLVGQDD</sequence>
<gene>
    <name evidence="1" type="ORF">HNQ96_001445</name>
</gene>
<dbReference type="RefSeq" id="WP_184768096.1">
    <property type="nucleotide sequence ID" value="NZ_JACHGI010000002.1"/>
</dbReference>
<dbReference type="GO" id="GO:0005524">
    <property type="term" value="F:ATP binding"/>
    <property type="evidence" value="ECO:0007669"/>
    <property type="project" value="InterPro"/>
</dbReference>
<dbReference type="Gene3D" id="1.20.58.760">
    <property type="entry name" value="Peptidase M41"/>
    <property type="match status" value="1"/>
</dbReference>
<dbReference type="EMBL" id="JACHGI010000002">
    <property type="protein sequence ID" value="MBB6465587.1"/>
    <property type="molecule type" value="Genomic_DNA"/>
</dbReference>
<protein>
    <recommendedName>
        <fullName evidence="3">Peptidase M41 domain-containing protein</fullName>
    </recommendedName>
</protein>
<evidence type="ECO:0008006" key="3">
    <source>
        <dbReference type="Google" id="ProtNLM"/>
    </source>
</evidence>